<evidence type="ECO:0000256" key="5">
    <source>
        <dbReference type="ARBA" id="ARBA00023136"/>
    </source>
</evidence>
<evidence type="ECO:0000256" key="3">
    <source>
        <dbReference type="ARBA" id="ARBA00022692"/>
    </source>
</evidence>
<feature type="transmembrane region" description="Helical" evidence="7">
    <location>
        <begin position="211"/>
        <end position="231"/>
    </location>
</feature>
<keyword evidence="3 7" id="KW-0812">Transmembrane</keyword>
<dbReference type="AlphaFoldDB" id="A0A1W4WJB6"/>
<dbReference type="InParanoid" id="A0A1W4WJB6"/>
<dbReference type="PANTHER" id="PTHR20855">
    <property type="entry name" value="ADIPOR/PROGESTIN RECEPTOR-RELATED"/>
    <property type="match status" value="1"/>
</dbReference>
<comment type="subcellular location">
    <subcellularLocation>
        <location evidence="1">Membrane</location>
        <topology evidence="1">Multi-pass membrane protein</topology>
    </subcellularLocation>
</comment>
<gene>
    <name evidence="9" type="primary">LOC108733437</name>
</gene>
<keyword evidence="5 7" id="KW-0472">Membrane</keyword>
<dbReference type="GO" id="GO:0038023">
    <property type="term" value="F:signaling receptor activity"/>
    <property type="evidence" value="ECO:0007669"/>
    <property type="project" value="TreeGrafter"/>
</dbReference>
<name>A0A1W4WJB6_AGRPL</name>
<dbReference type="KEGG" id="apln:108733437"/>
<evidence type="ECO:0000256" key="1">
    <source>
        <dbReference type="ARBA" id="ARBA00004141"/>
    </source>
</evidence>
<dbReference type="Pfam" id="PF03006">
    <property type="entry name" value="HlyIII"/>
    <property type="match status" value="1"/>
</dbReference>
<sequence>MTDVKKMSNESNAFHEGSVTELRLKRRQHAADYDHTESLLQNCIRTEENDIWNQEKNRKSIGDDETNIKRLFTIEEVPEFIRHNPYILSGYRGILNAKSCIESIFWWTNETINIWSHIFGYCLFVALTINDLIVLRIDAPFLDKFMVAMLLFSFQTTMIVSVLYHTFSCRSEEDMASFLCFDLLGIALSLLSIYTSGVYYAFWCHQGLRQFYLLTVTLIFILAMSLQIPSFNVDTNIKMATFVSWAAYGVIPTLHWTISMGGLENPMVRLFLPRVIGMYTISGTAFLIYITKLPERFFAGKFDFLGHSHQWWHMLVVLALYYWHSTGMMYVEYRMNHTCVDNFNYISYEA</sequence>
<dbReference type="Proteomes" id="UP000192223">
    <property type="component" value="Unplaced"/>
</dbReference>
<reference evidence="9" key="1">
    <citation type="submission" date="2025-08" db="UniProtKB">
        <authorList>
            <consortium name="RefSeq"/>
        </authorList>
    </citation>
    <scope>IDENTIFICATION</scope>
    <source>
        <tissue evidence="9">Entire body</tissue>
    </source>
</reference>
<feature type="transmembrane region" description="Helical" evidence="7">
    <location>
        <begin position="270"/>
        <end position="291"/>
    </location>
</feature>
<dbReference type="RefSeq" id="XP_018320115.1">
    <property type="nucleotide sequence ID" value="XM_018464613.2"/>
</dbReference>
<dbReference type="GO" id="GO:0046872">
    <property type="term" value="F:metal ion binding"/>
    <property type="evidence" value="ECO:0007669"/>
    <property type="project" value="UniProtKB-KW"/>
</dbReference>
<accession>A0A1W4WJB6</accession>
<feature type="binding site" evidence="6">
    <location>
        <position position="309"/>
    </location>
    <ligand>
        <name>Zn(2+)</name>
        <dbReference type="ChEBI" id="CHEBI:29105"/>
    </ligand>
</feature>
<feature type="transmembrane region" description="Helical" evidence="7">
    <location>
        <begin position="176"/>
        <end position="202"/>
    </location>
</feature>
<feature type="binding site" evidence="6">
    <location>
        <position position="165"/>
    </location>
    <ligand>
        <name>Zn(2+)</name>
        <dbReference type="ChEBI" id="CHEBI:29105"/>
    </ligand>
</feature>
<evidence type="ECO:0000313" key="8">
    <source>
        <dbReference type="Proteomes" id="UP000192223"/>
    </source>
</evidence>
<protein>
    <submittedName>
        <fullName evidence="9">Progestin and adipoQ receptor family member 3 isoform X1</fullName>
    </submittedName>
</protein>
<feature type="binding site" evidence="6">
    <location>
        <position position="313"/>
    </location>
    <ligand>
        <name>Zn(2+)</name>
        <dbReference type="ChEBI" id="CHEBI:29105"/>
    </ligand>
</feature>
<dbReference type="GO" id="GO:0016020">
    <property type="term" value="C:membrane"/>
    <property type="evidence" value="ECO:0007669"/>
    <property type="project" value="UniProtKB-SubCell"/>
</dbReference>
<feature type="transmembrane region" description="Helical" evidence="7">
    <location>
        <begin position="311"/>
        <end position="331"/>
    </location>
</feature>
<dbReference type="PANTHER" id="PTHR20855:SF15">
    <property type="entry name" value="PROGESTIN AND ADIPOQ RECEPTOR FAMILY MEMBER 3"/>
    <property type="match status" value="1"/>
</dbReference>
<organism evidence="8 9">
    <name type="scientific">Agrilus planipennis</name>
    <name type="common">Emerald ash borer</name>
    <name type="synonym">Agrilus marcopoli</name>
    <dbReference type="NCBI Taxonomy" id="224129"/>
    <lineage>
        <taxon>Eukaryota</taxon>
        <taxon>Metazoa</taxon>
        <taxon>Ecdysozoa</taxon>
        <taxon>Arthropoda</taxon>
        <taxon>Hexapoda</taxon>
        <taxon>Insecta</taxon>
        <taxon>Pterygota</taxon>
        <taxon>Neoptera</taxon>
        <taxon>Endopterygota</taxon>
        <taxon>Coleoptera</taxon>
        <taxon>Polyphaga</taxon>
        <taxon>Elateriformia</taxon>
        <taxon>Buprestoidea</taxon>
        <taxon>Buprestidae</taxon>
        <taxon>Agrilinae</taxon>
        <taxon>Agrilus</taxon>
    </lineage>
</organism>
<keyword evidence="8" id="KW-1185">Reference proteome</keyword>
<dbReference type="OrthoDB" id="529367at2759"/>
<evidence type="ECO:0000256" key="2">
    <source>
        <dbReference type="ARBA" id="ARBA00007018"/>
    </source>
</evidence>
<comment type="similarity">
    <text evidence="2">Belongs to the ADIPOR family.</text>
</comment>
<proteinExistence type="inferred from homology"/>
<evidence type="ECO:0000313" key="9">
    <source>
        <dbReference type="RefSeq" id="XP_018320115.1"/>
    </source>
</evidence>
<evidence type="ECO:0000256" key="4">
    <source>
        <dbReference type="ARBA" id="ARBA00022989"/>
    </source>
</evidence>
<feature type="transmembrane region" description="Helical" evidence="7">
    <location>
        <begin position="114"/>
        <end position="133"/>
    </location>
</feature>
<keyword evidence="6" id="KW-0862">Zinc</keyword>
<evidence type="ECO:0000256" key="6">
    <source>
        <dbReference type="PIRSR" id="PIRSR604254-1"/>
    </source>
</evidence>
<keyword evidence="4 7" id="KW-1133">Transmembrane helix</keyword>
<dbReference type="FunCoup" id="A0A1W4WJB6">
    <property type="interactions" value="407"/>
</dbReference>
<dbReference type="InterPro" id="IPR004254">
    <property type="entry name" value="AdipoR/HlyIII-related"/>
</dbReference>
<evidence type="ECO:0000256" key="7">
    <source>
        <dbReference type="SAM" id="Phobius"/>
    </source>
</evidence>
<feature type="transmembrane region" description="Helical" evidence="7">
    <location>
        <begin position="145"/>
        <end position="164"/>
    </location>
</feature>
<keyword evidence="6" id="KW-0479">Metal-binding</keyword>
<dbReference type="STRING" id="224129.A0A1W4WJB6"/>
<keyword evidence="9" id="KW-0675">Receptor</keyword>
<dbReference type="GeneID" id="108733437"/>